<protein>
    <submittedName>
        <fullName evidence="2">Uncharacterized protein</fullName>
    </submittedName>
</protein>
<gene>
    <name evidence="2" type="ORF">BLA13014_07436</name>
</gene>
<sequence length="239" mass="27264">MADRVAHRGGAGGRILGRRVEFERVREQTVHGCAVRLATQRVRADGDRALQVAREPLTHVAQRRTGCEHRLERRAAQDADHHVQESRGRDVECVQRGGYGVHRDDRRRIAREHGRIRTEIPQEGRDARAQADPRGERRQEQFRGLRERAGQQQRDRRADRGTENPVLALRQPHAAAALRDDPHGRRGPFRVVEIHPEGNVERQQRRGGVAQGEAEGTRRQRGPRVAQRGSDSLERRQMG</sequence>
<evidence type="ECO:0000313" key="3">
    <source>
        <dbReference type="Proteomes" id="UP000494261"/>
    </source>
</evidence>
<proteinExistence type="predicted"/>
<dbReference type="EMBL" id="CABVQC010000084">
    <property type="protein sequence ID" value="VWC47844.1"/>
    <property type="molecule type" value="Genomic_DNA"/>
</dbReference>
<dbReference type="Proteomes" id="UP000494261">
    <property type="component" value="Unassembled WGS sequence"/>
</dbReference>
<accession>A0A6P2SCC9</accession>
<name>A0A6P2SCC9_9BURK</name>
<organism evidence="2 3">
    <name type="scientific">Burkholderia aenigmatica</name>
    <dbReference type="NCBI Taxonomy" id="2015348"/>
    <lineage>
        <taxon>Bacteria</taxon>
        <taxon>Pseudomonadati</taxon>
        <taxon>Pseudomonadota</taxon>
        <taxon>Betaproteobacteria</taxon>
        <taxon>Burkholderiales</taxon>
        <taxon>Burkholderiaceae</taxon>
        <taxon>Burkholderia</taxon>
        <taxon>Burkholderia cepacia complex</taxon>
    </lineage>
</organism>
<reference evidence="2 3" key="1">
    <citation type="submission" date="2019-09" db="EMBL/GenBank/DDBJ databases">
        <authorList>
            <person name="Depoorter E."/>
        </authorList>
    </citation>
    <scope>NUCLEOTIDE SEQUENCE [LARGE SCALE GENOMIC DNA]</scope>
    <source>
        <strain evidence="2">LMG 13014</strain>
    </source>
</reference>
<evidence type="ECO:0000256" key="1">
    <source>
        <dbReference type="SAM" id="MobiDB-lite"/>
    </source>
</evidence>
<feature type="compositionally biased region" description="Basic and acidic residues" evidence="1">
    <location>
        <begin position="192"/>
        <end position="204"/>
    </location>
</feature>
<feature type="compositionally biased region" description="Basic and acidic residues" evidence="1">
    <location>
        <begin position="104"/>
        <end position="162"/>
    </location>
</feature>
<feature type="region of interest" description="Disordered" evidence="1">
    <location>
        <begin position="104"/>
        <end position="239"/>
    </location>
</feature>
<dbReference type="AlphaFoldDB" id="A0A6P2SCC9"/>
<evidence type="ECO:0000313" key="2">
    <source>
        <dbReference type="EMBL" id="VWC47844.1"/>
    </source>
</evidence>